<evidence type="ECO:0000313" key="2">
    <source>
        <dbReference type="EMBL" id="SUB86144.1"/>
    </source>
</evidence>
<accession>A0A379E1E2</accession>
<keyword evidence="1" id="KW-0472">Membrane</keyword>
<protein>
    <submittedName>
        <fullName evidence="2">Uncharacterized protein</fullName>
    </submittedName>
</protein>
<reference evidence="2 3" key="1">
    <citation type="submission" date="2018-06" db="EMBL/GenBank/DDBJ databases">
        <authorList>
            <consortium name="Pathogen Informatics"/>
            <person name="Doyle S."/>
        </authorList>
    </citation>
    <scope>NUCLEOTIDE SEQUENCE [LARGE SCALE GENOMIC DNA]</scope>
    <source>
        <strain evidence="2 3">NCTC11157</strain>
    </source>
</reference>
<evidence type="ECO:0000313" key="3">
    <source>
        <dbReference type="Proteomes" id="UP000254072"/>
    </source>
</evidence>
<evidence type="ECO:0000256" key="1">
    <source>
        <dbReference type="SAM" id="Phobius"/>
    </source>
</evidence>
<keyword evidence="1" id="KW-1133">Transmembrane helix</keyword>
<dbReference type="EMBL" id="UGTL01000001">
    <property type="protein sequence ID" value="SUB86144.1"/>
    <property type="molecule type" value="Genomic_DNA"/>
</dbReference>
<proteinExistence type="predicted"/>
<dbReference type="Proteomes" id="UP000254072">
    <property type="component" value="Unassembled WGS sequence"/>
</dbReference>
<sequence>MIITYIIYFIPLFCIIGIWLEIFVLYSKIKEDIEKINHTIANKNNIEYRKIINEDRR</sequence>
<name>A0A379E1E2_9BACT</name>
<dbReference type="AlphaFoldDB" id="A0A379E1E2"/>
<feature type="transmembrane region" description="Helical" evidence="1">
    <location>
        <begin position="6"/>
        <end position="26"/>
    </location>
</feature>
<gene>
    <name evidence="2" type="ORF">NCTC11157_01891</name>
</gene>
<keyword evidence="1" id="KW-0812">Transmembrane</keyword>
<organism evidence="2 3">
    <name type="scientific">Prevotella disiens</name>
    <dbReference type="NCBI Taxonomy" id="28130"/>
    <lineage>
        <taxon>Bacteria</taxon>
        <taxon>Pseudomonadati</taxon>
        <taxon>Bacteroidota</taxon>
        <taxon>Bacteroidia</taxon>
        <taxon>Bacteroidales</taxon>
        <taxon>Prevotellaceae</taxon>
        <taxon>Prevotella</taxon>
    </lineage>
</organism>